<evidence type="ECO:0000259" key="2">
    <source>
        <dbReference type="Pfam" id="PF03372"/>
    </source>
</evidence>
<dbReference type="Gene3D" id="3.60.10.10">
    <property type="entry name" value="Endonuclease/exonuclease/phosphatase"/>
    <property type="match status" value="1"/>
</dbReference>
<dbReference type="Pfam" id="PF00078">
    <property type="entry name" value="RVT_1"/>
    <property type="match status" value="1"/>
</dbReference>
<accession>A0ABD0MGN7</accession>
<comment type="caution">
    <text evidence="3">The sequence shown here is derived from an EMBL/GenBank/DDBJ whole genome shotgun (WGS) entry which is preliminary data.</text>
</comment>
<dbReference type="EMBL" id="JAMKFB020000562">
    <property type="protein sequence ID" value="KAL0148984.1"/>
    <property type="molecule type" value="Genomic_DNA"/>
</dbReference>
<proteinExistence type="predicted"/>
<dbReference type="Proteomes" id="UP001529510">
    <property type="component" value="Unassembled WGS sequence"/>
</dbReference>
<dbReference type="PANTHER" id="PTHR19446">
    <property type="entry name" value="REVERSE TRANSCRIPTASES"/>
    <property type="match status" value="1"/>
</dbReference>
<keyword evidence="4" id="KW-1185">Reference proteome</keyword>
<feature type="domain" description="Endonuclease/exonuclease/phosphatase" evidence="2">
    <location>
        <begin position="7"/>
        <end position="219"/>
    </location>
</feature>
<name>A0ABD0MGN7_CIRMR</name>
<dbReference type="InterPro" id="IPR036691">
    <property type="entry name" value="Endo/exonu/phosph_ase_sf"/>
</dbReference>
<evidence type="ECO:0008006" key="5">
    <source>
        <dbReference type="Google" id="ProtNLM"/>
    </source>
</evidence>
<dbReference type="InterPro" id="IPR005135">
    <property type="entry name" value="Endo/exonuclease/phosphatase"/>
</dbReference>
<evidence type="ECO:0000259" key="1">
    <source>
        <dbReference type="Pfam" id="PF00078"/>
    </source>
</evidence>
<evidence type="ECO:0000313" key="3">
    <source>
        <dbReference type="EMBL" id="KAL0148984.1"/>
    </source>
</evidence>
<feature type="domain" description="Reverse transcriptase" evidence="1">
    <location>
        <begin position="544"/>
        <end position="656"/>
    </location>
</feature>
<gene>
    <name evidence="3" type="ORF">M9458_055788</name>
</gene>
<reference evidence="3 4" key="1">
    <citation type="submission" date="2024-05" db="EMBL/GenBank/DDBJ databases">
        <title>Genome sequencing and assembly of Indian major carp, Cirrhinus mrigala (Hamilton, 1822).</title>
        <authorList>
            <person name="Mohindra V."/>
            <person name="Chowdhury L.M."/>
            <person name="Lal K."/>
            <person name="Jena J.K."/>
        </authorList>
    </citation>
    <scope>NUCLEOTIDE SEQUENCE [LARGE SCALE GENOMIC DNA]</scope>
    <source>
        <strain evidence="3">CM1030</strain>
        <tissue evidence="3">Blood</tissue>
    </source>
</reference>
<dbReference type="AlphaFoldDB" id="A0ABD0MGN7"/>
<dbReference type="SUPFAM" id="SSF56219">
    <property type="entry name" value="DNase I-like"/>
    <property type="match status" value="1"/>
</dbReference>
<dbReference type="CDD" id="cd09076">
    <property type="entry name" value="L1-EN"/>
    <property type="match status" value="1"/>
</dbReference>
<sequence>MLDTADSGRPERRSALIAHELRRLNIDIAALSEVRLPDKGSLQELGAGYTLYWSGRPASERKLSGVGFMVKSSIASKMENLPTGHSDRIISMRLPLRRQQHVTFLSVYSPTLLAEPAEKDKFYTDLRNLLQRTPADDKVIILGDFNARVSRDSEAWQGILGKHGVGSCNDNGRLLLEFCAEQQLSITNTIFQQKDSRKTTWMHPRSKHWHLIDYVLVRQKDRSDVLHTRVMPSAECHTDHRLVRCKLRLHFKPKPKRYAGAPKKKLDIASLQCDAVKANFQADLQCRLEDKIDPTDSSPETLWDQLKTAIGKSSKAVLGFVSKRNKDWFDENNEEIQALLSRKRVAHLAHLAQPSCPVKKSAFRLICSRLQCKLREIQNEWWNRLAQRTQLCADNGDYKGFYEALKAGYGPRHMVQSPMRSANGKKLHTDNTLILNRWSEHFQDLFSAERTVQEAAIFQIPHLPVKVKLDEPPTIAETLKAIQQLKSGKAAGIDGIPPEIWKYGGPALHSKLHDLFVCCWEQGTLPKDFRDAVIVTLYKNKGEKSDCSNYRGITLLSTAGKILARLLLNRLVPAIAEDHLPESQCGFRANRSTTDMVFVLRQLQEKCREQNRELYITFVDLTKAFVTVSRQGMWQILERLGCPPKFLNMIIQFHEDQKGQVRLNTDLSVPFPILNGVK</sequence>
<dbReference type="Pfam" id="PF03372">
    <property type="entry name" value="Exo_endo_phos"/>
    <property type="match status" value="1"/>
</dbReference>
<organism evidence="3 4">
    <name type="scientific">Cirrhinus mrigala</name>
    <name type="common">Mrigala</name>
    <dbReference type="NCBI Taxonomy" id="683832"/>
    <lineage>
        <taxon>Eukaryota</taxon>
        <taxon>Metazoa</taxon>
        <taxon>Chordata</taxon>
        <taxon>Craniata</taxon>
        <taxon>Vertebrata</taxon>
        <taxon>Euteleostomi</taxon>
        <taxon>Actinopterygii</taxon>
        <taxon>Neopterygii</taxon>
        <taxon>Teleostei</taxon>
        <taxon>Ostariophysi</taxon>
        <taxon>Cypriniformes</taxon>
        <taxon>Cyprinidae</taxon>
        <taxon>Labeoninae</taxon>
        <taxon>Labeonini</taxon>
        <taxon>Cirrhinus</taxon>
    </lineage>
</organism>
<protein>
    <recommendedName>
        <fullName evidence="5">Reverse transcriptase domain-containing protein</fullName>
    </recommendedName>
</protein>
<dbReference type="InterPro" id="IPR000477">
    <property type="entry name" value="RT_dom"/>
</dbReference>
<dbReference type="CDD" id="cd01650">
    <property type="entry name" value="RT_nLTR_like"/>
    <property type="match status" value="1"/>
</dbReference>
<evidence type="ECO:0000313" key="4">
    <source>
        <dbReference type="Proteomes" id="UP001529510"/>
    </source>
</evidence>